<dbReference type="GO" id="GO:0015386">
    <property type="term" value="F:potassium:proton antiporter activity"/>
    <property type="evidence" value="ECO:0007669"/>
    <property type="project" value="TreeGrafter"/>
</dbReference>
<evidence type="ECO:0000256" key="9">
    <source>
        <dbReference type="ARBA" id="ARBA00023201"/>
    </source>
</evidence>
<dbReference type="PANTHER" id="PTHR10110:SF86">
    <property type="entry name" value="SODIUM_HYDROGEN EXCHANGER 7"/>
    <property type="match status" value="1"/>
</dbReference>
<dbReference type="InterPro" id="IPR006153">
    <property type="entry name" value="Cation/H_exchanger_TM"/>
</dbReference>
<feature type="transmembrane region" description="Helical" evidence="13">
    <location>
        <begin position="443"/>
        <end position="463"/>
    </location>
</feature>
<evidence type="ECO:0000256" key="7">
    <source>
        <dbReference type="ARBA" id="ARBA00023065"/>
    </source>
</evidence>
<evidence type="ECO:0000256" key="4">
    <source>
        <dbReference type="ARBA" id="ARBA00022692"/>
    </source>
</evidence>
<keyword evidence="4 13" id="KW-0812">Transmembrane</keyword>
<dbReference type="GO" id="GO:0098719">
    <property type="term" value="P:sodium ion import across plasma membrane"/>
    <property type="evidence" value="ECO:0007669"/>
    <property type="project" value="TreeGrafter"/>
</dbReference>
<feature type="transmembrane region" description="Helical" evidence="13">
    <location>
        <begin position="117"/>
        <end position="135"/>
    </location>
</feature>
<feature type="compositionally biased region" description="Polar residues" evidence="12">
    <location>
        <begin position="1194"/>
        <end position="1205"/>
    </location>
</feature>
<evidence type="ECO:0000256" key="13">
    <source>
        <dbReference type="SAM" id="Phobius"/>
    </source>
</evidence>
<reference evidence="16" key="1">
    <citation type="submission" date="2021-01" db="EMBL/GenBank/DDBJ databases">
        <title>Adiantum capillus-veneris genome.</title>
        <authorList>
            <person name="Fang Y."/>
            <person name="Liao Q."/>
        </authorList>
    </citation>
    <scope>NUCLEOTIDE SEQUENCE</scope>
    <source>
        <strain evidence="16">H3</strain>
        <tissue evidence="16">Leaf</tissue>
    </source>
</reference>
<dbReference type="Pfam" id="PF00027">
    <property type="entry name" value="cNMP_binding"/>
    <property type="match status" value="1"/>
</dbReference>
<feature type="transmembrane region" description="Helical" evidence="13">
    <location>
        <begin position="185"/>
        <end position="208"/>
    </location>
</feature>
<evidence type="ECO:0000259" key="14">
    <source>
        <dbReference type="Pfam" id="PF00027"/>
    </source>
</evidence>
<dbReference type="AlphaFoldDB" id="A0A9D4UWH1"/>
<dbReference type="Gene3D" id="2.60.120.10">
    <property type="entry name" value="Jelly Rolls"/>
    <property type="match status" value="1"/>
</dbReference>
<dbReference type="InterPro" id="IPR000595">
    <property type="entry name" value="cNMP-bd_dom"/>
</dbReference>
<feature type="region of interest" description="Disordered" evidence="12">
    <location>
        <begin position="1124"/>
        <end position="1205"/>
    </location>
</feature>
<evidence type="ECO:0000256" key="2">
    <source>
        <dbReference type="ARBA" id="ARBA00022448"/>
    </source>
</evidence>
<feature type="transmembrane region" description="Helical" evidence="13">
    <location>
        <begin position="155"/>
        <end position="173"/>
    </location>
</feature>
<evidence type="ECO:0000256" key="8">
    <source>
        <dbReference type="ARBA" id="ARBA00023136"/>
    </source>
</evidence>
<dbReference type="GO" id="GO:0051453">
    <property type="term" value="P:regulation of intracellular pH"/>
    <property type="evidence" value="ECO:0007669"/>
    <property type="project" value="TreeGrafter"/>
</dbReference>
<dbReference type="Pfam" id="PF00999">
    <property type="entry name" value="Na_H_Exchanger"/>
    <property type="match status" value="1"/>
</dbReference>
<dbReference type="GO" id="GO:0009941">
    <property type="term" value="C:chloroplast envelope"/>
    <property type="evidence" value="ECO:0007669"/>
    <property type="project" value="TreeGrafter"/>
</dbReference>
<dbReference type="GO" id="GO:0015385">
    <property type="term" value="F:sodium:proton antiporter activity"/>
    <property type="evidence" value="ECO:0007669"/>
    <property type="project" value="InterPro"/>
</dbReference>
<feature type="transmembrane region" description="Helical" evidence="13">
    <location>
        <begin position="288"/>
        <end position="307"/>
    </location>
</feature>
<evidence type="ECO:0008006" key="18">
    <source>
        <dbReference type="Google" id="ProtNLM"/>
    </source>
</evidence>
<keyword evidence="6" id="KW-0915">Sodium</keyword>
<dbReference type="EMBL" id="JABFUD020000009">
    <property type="protein sequence ID" value="KAI5075495.1"/>
    <property type="molecule type" value="Genomic_DNA"/>
</dbReference>
<keyword evidence="8 13" id="KW-0472">Membrane</keyword>
<evidence type="ECO:0000256" key="3">
    <source>
        <dbReference type="ARBA" id="ARBA00022475"/>
    </source>
</evidence>
<feature type="transmembrane region" description="Helical" evidence="13">
    <location>
        <begin position="338"/>
        <end position="359"/>
    </location>
</feature>
<comment type="catalytic activity">
    <reaction evidence="11">
        <text>K(+)(in) + H(+)(out) = K(+)(out) + H(+)(in)</text>
        <dbReference type="Rhea" id="RHEA:29467"/>
        <dbReference type="ChEBI" id="CHEBI:15378"/>
        <dbReference type="ChEBI" id="CHEBI:29103"/>
    </reaction>
</comment>
<keyword evidence="17" id="KW-1185">Reference proteome</keyword>
<feature type="transmembrane region" description="Helical" evidence="13">
    <location>
        <begin position="406"/>
        <end position="431"/>
    </location>
</feature>
<organism evidence="16 17">
    <name type="scientific">Adiantum capillus-veneris</name>
    <name type="common">Maidenhair fern</name>
    <dbReference type="NCBI Taxonomy" id="13818"/>
    <lineage>
        <taxon>Eukaryota</taxon>
        <taxon>Viridiplantae</taxon>
        <taxon>Streptophyta</taxon>
        <taxon>Embryophyta</taxon>
        <taxon>Tracheophyta</taxon>
        <taxon>Polypodiopsida</taxon>
        <taxon>Polypodiidae</taxon>
        <taxon>Polypodiales</taxon>
        <taxon>Pteridineae</taxon>
        <taxon>Pteridaceae</taxon>
        <taxon>Vittarioideae</taxon>
        <taxon>Adiantum</taxon>
    </lineage>
</organism>
<dbReference type="SUPFAM" id="SSF51206">
    <property type="entry name" value="cAMP-binding domain-like"/>
    <property type="match status" value="1"/>
</dbReference>
<keyword evidence="7" id="KW-0406">Ion transport</keyword>
<keyword evidence="9" id="KW-0739">Sodium transport</keyword>
<feature type="compositionally biased region" description="Basic residues" evidence="12">
    <location>
        <begin position="1124"/>
        <end position="1141"/>
    </location>
</feature>
<feature type="transmembrane region" description="Helical" evidence="13">
    <location>
        <begin position="483"/>
        <end position="503"/>
    </location>
</feature>
<dbReference type="InterPro" id="IPR018490">
    <property type="entry name" value="cNMP-bd_dom_sf"/>
</dbReference>
<dbReference type="Proteomes" id="UP000886520">
    <property type="component" value="Chromosome 9"/>
</dbReference>
<comment type="catalytic activity">
    <reaction evidence="10">
        <text>Na(+)(in) + H(+)(out) = Na(+)(out) + H(+)(in)</text>
        <dbReference type="Rhea" id="RHEA:29419"/>
        <dbReference type="ChEBI" id="CHEBI:15378"/>
        <dbReference type="ChEBI" id="CHEBI:29101"/>
    </reaction>
</comment>
<evidence type="ECO:0000313" key="17">
    <source>
        <dbReference type="Proteomes" id="UP000886520"/>
    </source>
</evidence>
<keyword evidence="2" id="KW-0813">Transport</keyword>
<feature type="compositionally biased region" description="Polar residues" evidence="12">
    <location>
        <begin position="1142"/>
        <end position="1170"/>
    </location>
</feature>
<dbReference type="InterPro" id="IPR018422">
    <property type="entry name" value="Cation/H_exchanger_CPA1"/>
</dbReference>
<gene>
    <name evidence="16" type="ORF">GOP47_0009571</name>
</gene>
<evidence type="ECO:0000256" key="5">
    <source>
        <dbReference type="ARBA" id="ARBA00022989"/>
    </source>
</evidence>
<keyword evidence="3" id="KW-1003">Cell membrane</keyword>
<evidence type="ECO:0000313" key="16">
    <source>
        <dbReference type="EMBL" id="KAI5075495.1"/>
    </source>
</evidence>
<dbReference type="GO" id="GO:0005886">
    <property type="term" value="C:plasma membrane"/>
    <property type="evidence" value="ECO:0007669"/>
    <property type="project" value="UniProtKB-SubCell"/>
</dbReference>
<name>A0A9D4UWH1_ADICA</name>
<feature type="domain" description="Cyclic nucleotide-binding" evidence="14">
    <location>
        <begin position="828"/>
        <end position="909"/>
    </location>
</feature>
<dbReference type="InterPro" id="IPR014710">
    <property type="entry name" value="RmlC-like_jellyroll"/>
</dbReference>
<keyword evidence="5 13" id="KW-1133">Transmembrane helix</keyword>
<feature type="transmembrane region" description="Helical" evidence="13">
    <location>
        <begin position="214"/>
        <end position="236"/>
    </location>
</feature>
<dbReference type="Gene3D" id="6.10.140.1330">
    <property type="match status" value="1"/>
</dbReference>
<evidence type="ECO:0000256" key="1">
    <source>
        <dbReference type="ARBA" id="ARBA00004651"/>
    </source>
</evidence>
<evidence type="ECO:0000256" key="11">
    <source>
        <dbReference type="ARBA" id="ARBA00047912"/>
    </source>
</evidence>
<evidence type="ECO:0000256" key="6">
    <source>
        <dbReference type="ARBA" id="ARBA00023053"/>
    </source>
</evidence>
<dbReference type="PANTHER" id="PTHR10110">
    <property type="entry name" value="SODIUM/HYDROGEN EXCHANGER"/>
    <property type="match status" value="1"/>
</dbReference>
<comment type="caution">
    <text evidence="16">The sequence shown here is derived from an EMBL/GenBank/DDBJ whole genome shotgun (WGS) entry which is preliminary data.</text>
</comment>
<evidence type="ECO:0000256" key="12">
    <source>
        <dbReference type="SAM" id="MobiDB-lite"/>
    </source>
</evidence>
<comment type="subcellular location">
    <subcellularLocation>
        <location evidence="1">Cell membrane</location>
        <topology evidence="1">Multi-pass membrane protein</topology>
    </subcellularLocation>
</comment>
<evidence type="ECO:0000256" key="10">
    <source>
        <dbReference type="ARBA" id="ARBA00047524"/>
    </source>
</evidence>
<feature type="domain" description="Cation/H+ exchanger transmembrane" evidence="15">
    <location>
        <begin position="100"/>
        <end position="508"/>
    </location>
</feature>
<evidence type="ECO:0000259" key="15">
    <source>
        <dbReference type="Pfam" id="PF00999"/>
    </source>
</evidence>
<proteinExistence type="predicted"/>
<feature type="transmembrane region" description="Helical" evidence="13">
    <location>
        <begin position="371"/>
        <end position="394"/>
    </location>
</feature>
<feature type="transmembrane region" description="Helical" evidence="13">
    <location>
        <begin position="91"/>
        <end position="110"/>
    </location>
</feature>
<accession>A0A9D4UWH1</accession>
<protein>
    <recommendedName>
        <fullName evidence="18">Cyclic nucleotide-binding domain-containing protein</fullName>
    </recommendedName>
</protein>
<dbReference type="OrthoDB" id="441412at2759"/>
<sequence>MPSYHSFGGDVQHLVQRKATFQACIISSLAGNSRRQKTKPNRRRRKSIIMLRLLVGFSDGVKVEEPEQELIMEPASAIAPAMQVESDRPELAILFVGVSLVLGLLCRHILRGTRVPYTVALLILGIALGVAEYGTRGTLHDLGQSIQLWSNISPSLILFVFLPALLFESSFAMEVHQIKRCLVQMVLLAGPGVAISTFCTGMLIRYTFPYNWSWSISLLLGGLLSATDPVAVVALLKELGASKKLNTLIEGESLMNDGTAIVIFHLFLELVLGESFSAGTVVVYLSRVALGGVALGAVFGLVSVLWLGLVFNDTVIEITLTLTASYIAYYTAEDEAGVSGVLAVMTVGIFFAVFGRAAFKGETQQSMHYFWEMVAYIANTLIFILSGVVIAEYILKSQNSIEGRDWGYLVLLYVFLQVTRIIVVVTLLPGLQYFGYGLTWKEAIILTWAGLRGAVALALSLSVNALSASDSQDVAILSEKTRARFVFLTGGVVFLTLTINGSTTQFLMHFLKMQCSTDIKLRVVEYTKHEMHLKALEAFEELGEDEELGPAEWQTVTNYLSCLTTSNLPIHAHDLQSTLSGNYENHLQDTRIRLLNGVQAAYWTMVEERRVTQTAALILMQSVDEALDAAMKNEPLADWKGLDPHVQFPAYLKHLWLRNSRIVPRPLLNFLVAGRLESGCYLSAAYLRAHRVARRQLRDFIGESEIAEVVIKESEVEEAAAKEFLEDVRLTFPEVLRAVKTKQVTHAILNHLVDYIDGLEKTGLLENKEINHLHDVVQADLKRLSRNPPLVKMPSTVEILRGHPFIGSQPAEIQEALINSAKEGIKLRNSLLYREDDRAEGIWLVANGVVQWNCKASSGKHLLHPTFSHGSTLGLYEVLTGKSYLCNLRADSVVHCFFLEAPHILSTLRTRPEVEESFWRESLLAVAKILLPEDFERTALQELRVLTMERSIMRIYLKGEVIGIIPGEVGFLLEGFLKQEGTEEILVAPCALTNNPGEAYRGRAEGFSHQDAVYHVETRSRIAVLDLSTLHPLLQRSSTSLMSSAMVLASASSFEHEGLMRWPDSRQQSEMQIRSILSRNPAGSFDPLTAASLSNSSRAMQAIRKVRGSSRSWIESNINKAAFSRRAHRHSQVLPAQRRRYMSTSVLPHPQSETGIISQVRESNNQASINQKEDTSSSSEENDGEEEHIVRIDSPSTLFHQHLSQ</sequence>